<proteinExistence type="inferred from homology"/>
<dbReference type="GO" id="GO:0016874">
    <property type="term" value="F:ligase activity"/>
    <property type="evidence" value="ECO:0007669"/>
    <property type="project" value="UniProtKB-UniRule"/>
</dbReference>
<protein>
    <recommendedName>
        <fullName evidence="2">Putative cysteine ligase BshC</fullName>
        <ecNumber evidence="2">6.-.-.-</ecNumber>
    </recommendedName>
</protein>
<dbReference type="AlphaFoldDB" id="C0GG04"/>
<dbReference type="EC" id="6.-.-.-" evidence="2"/>
<keyword evidence="6" id="KW-1185">Reference proteome</keyword>
<dbReference type="Proteomes" id="UP000006443">
    <property type="component" value="Unassembled WGS sequence"/>
</dbReference>
<gene>
    <name evidence="2" type="primary">bshC</name>
    <name evidence="5" type="ORF">DealDRAFT_1413</name>
</gene>
<dbReference type="HAMAP" id="MF_01867">
    <property type="entry name" value="BshC"/>
    <property type="match status" value="1"/>
</dbReference>
<name>C0GG04_DETAL</name>
<evidence type="ECO:0000313" key="5">
    <source>
        <dbReference type="EMBL" id="EEG77693.1"/>
    </source>
</evidence>
<dbReference type="OrthoDB" id="9765151at2"/>
<dbReference type="InterPro" id="IPR055398">
    <property type="entry name" value="Rossmann-like_BshC"/>
</dbReference>
<evidence type="ECO:0000259" key="3">
    <source>
        <dbReference type="Pfam" id="PF10079"/>
    </source>
</evidence>
<comment type="caution">
    <text evidence="5">The sequence shown here is derived from an EMBL/GenBank/DDBJ whole genome shotgun (WGS) entry which is preliminary data.</text>
</comment>
<keyword evidence="1 2" id="KW-0436">Ligase</keyword>
<dbReference type="Pfam" id="PF10079">
    <property type="entry name" value="Rossmann-like_BshC"/>
    <property type="match status" value="1"/>
</dbReference>
<comment type="function">
    <text evidence="2">Involved in bacillithiol (BSH) biosynthesis. May catalyze the last step of the pathway, the addition of cysteine to glucosamine malate (GlcN-Mal) to generate BSH.</text>
</comment>
<feature type="domain" description="Bacillithiol biosynthesis BshC N-terminal Rossmann-like" evidence="3">
    <location>
        <begin position="13"/>
        <end position="379"/>
    </location>
</feature>
<evidence type="ECO:0000256" key="2">
    <source>
        <dbReference type="HAMAP-Rule" id="MF_01867"/>
    </source>
</evidence>
<dbReference type="Pfam" id="PF24850">
    <property type="entry name" value="CC_BshC"/>
    <property type="match status" value="1"/>
</dbReference>
<dbReference type="EMBL" id="ACJM01000006">
    <property type="protein sequence ID" value="EEG77693.1"/>
    <property type="molecule type" value="Genomic_DNA"/>
</dbReference>
<dbReference type="PIRSF" id="PIRSF012535">
    <property type="entry name" value="UCP012535"/>
    <property type="match status" value="1"/>
</dbReference>
<sequence length="541" mass="62333">MLKTYMLPGEKLPGIYKDYLQNLPQAVRFLGEHYNESGVFAKKAQRVCAGYKTDRQRLFRMLWDYNRDLDCSEETEKQIEKLLDEQAVVVLCGQQTGLLSGPLYTIYKALGAVKLAARLEQELARPVVPVFWIAAEDHDFSEANNCYVLDKENKPQRIDLDLEHEGEPVGQMRLTAEAGQEVLEVLKARVPQTEFVPDILAWLEETRRESQTPADWFARIMAKLFAAEGLVLFNPLLEEARALAAPVFAQVVRRRQEVQAALSEREAALRAEGYPLQVEREDDASFLLLVEGRRTGLYKRGEYFSTRDGAVSYSEDDLLALIAERPEKLSPNVLLRPLVQDSIFPTVAFIPGPGETSYFAQVTAMYAVFGIEPPVLWPRPGVTVVEPRLARYLKKYDVPERELLRDLGDVLQRELKKKNDMDIDSVFEHLRSHLKLEYDHLKRELVKLNPQLEKLAEKNLQHVYSQVRYLEDKAEEEYKKKNEVMIRHFAALEQGLKPNGKLQERVFCVFTYLMKYGPGFWEQLVEEFPEQPGHHLFYPGK</sequence>
<evidence type="ECO:0000256" key="1">
    <source>
        <dbReference type="ARBA" id="ARBA00022598"/>
    </source>
</evidence>
<dbReference type="STRING" id="555088.DealDRAFT_1413"/>
<evidence type="ECO:0000259" key="4">
    <source>
        <dbReference type="Pfam" id="PF24850"/>
    </source>
</evidence>
<organism evidence="5 6">
    <name type="scientific">Dethiobacter alkaliphilus AHT 1</name>
    <dbReference type="NCBI Taxonomy" id="555088"/>
    <lineage>
        <taxon>Bacteria</taxon>
        <taxon>Bacillati</taxon>
        <taxon>Bacillota</taxon>
        <taxon>Dethiobacteria</taxon>
        <taxon>Dethiobacterales</taxon>
        <taxon>Dethiobacteraceae</taxon>
        <taxon>Dethiobacter</taxon>
    </lineage>
</organism>
<dbReference type="InterPro" id="IPR055399">
    <property type="entry name" value="CC_BshC"/>
</dbReference>
<dbReference type="RefSeq" id="WP_008516143.1">
    <property type="nucleotide sequence ID" value="NZ_ACJM01000006.1"/>
</dbReference>
<reference evidence="5 6" key="1">
    <citation type="submission" date="2009-02" db="EMBL/GenBank/DDBJ databases">
        <title>Sequencing of the draft genome and assembly of Dethiobacter alkaliphilus AHT 1.</title>
        <authorList>
            <consortium name="US DOE Joint Genome Institute (JGI-PGF)"/>
            <person name="Lucas S."/>
            <person name="Copeland A."/>
            <person name="Lapidus A."/>
            <person name="Glavina del Rio T."/>
            <person name="Dalin E."/>
            <person name="Tice H."/>
            <person name="Bruce D."/>
            <person name="Goodwin L."/>
            <person name="Pitluck S."/>
            <person name="Larimer F."/>
            <person name="Land M.L."/>
            <person name="Hauser L."/>
            <person name="Muyzer G."/>
        </authorList>
    </citation>
    <scope>NUCLEOTIDE SEQUENCE [LARGE SCALE GENOMIC DNA]</scope>
    <source>
        <strain evidence="5 6">AHT 1</strain>
    </source>
</reference>
<comment type="similarity">
    <text evidence="2">Belongs to the BshC family.</text>
</comment>
<dbReference type="NCBIfam" id="TIGR03998">
    <property type="entry name" value="thiol_BshC"/>
    <property type="match status" value="1"/>
</dbReference>
<dbReference type="InterPro" id="IPR011199">
    <property type="entry name" value="Bacillithiol_biosynth_BshC"/>
</dbReference>
<accession>C0GG04</accession>
<evidence type="ECO:0000313" key="6">
    <source>
        <dbReference type="Proteomes" id="UP000006443"/>
    </source>
</evidence>
<dbReference type="eggNOG" id="COG4365">
    <property type="taxonomic scope" value="Bacteria"/>
</dbReference>
<feature type="domain" description="Bacillithiol biosynthesis BshC C-terminal coiled-coil" evidence="4">
    <location>
        <begin position="382"/>
        <end position="535"/>
    </location>
</feature>